<dbReference type="Proteomes" id="UP000478052">
    <property type="component" value="Unassembled WGS sequence"/>
</dbReference>
<name>A0A6G0Y0Y2_APHCR</name>
<reference evidence="1 2" key="1">
    <citation type="submission" date="2019-08" db="EMBL/GenBank/DDBJ databases">
        <title>Whole genome of Aphis craccivora.</title>
        <authorList>
            <person name="Voronova N.V."/>
            <person name="Shulinski R.S."/>
            <person name="Bandarenka Y.V."/>
            <person name="Zhorov D.G."/>
            <person name="Warner D."/>
        </authorList>
    </citation>
    <scope>NUCLEOTIDE SEQUENCE [LARGE SCALE GENOMIC DNA]</scope>
    <source>
        <strain evidence="1">180601</strain>
        <tissue evidence="1">Whole Body</tissue>
    </source>
</reference>
<accession>A0A6G0Y0Y2</accession>
<gene>
    <name evidence="1" type="ORF">FWK35_00025176</name>
</gene>
<organism evidence="1 2">
    <name type="scientific">Aphis craccivora</name>
    <name type="common">Cowpea aphid</name>
    <dbReference type="NCBI Taxonomy" id="307492"/>
    <lineage>
        <taxon>Eukaryota</taxon>
        <taxon>Metazoa</taxon>
        <taxon>Ecdysozoa</taxon>
        <taxon>Arthropoda</taxon>
        <taxon>Hexapoda</taxon>
        <taxon>Insecta</taxon>
        <taxon>Pterygota</taxon>
        <taxon>Neoptera</taxon>
        <taxon>Paraneoptera</taxon>
        <taxon>Hemiptera</taxon>
        <taxon>Sternorrhyncha</taxon>
        <taxon>Aphidomorpha</taxon>
        <taxon>Aphidoidea</taxon>
        <taxon>Aphididae</taxon>
        <taxon>Aphidini</taxon>
        <taxon>Aphis</taxon>
        <taxon>Aphis</taxon>
    </lineage>
</organism>
<protein>
    <submittedName>
        <fullName evidence="1">UDP-N-acetylglucosamine--peptide N-acetylglucosaminyltransferase 110 kDa subunit-like isoform X1</fullName>
    </submittedName>
</protein>
<dbReference type="AlphaFoldDB" id="A0A6G0Y0Y2"/>
<comment type="caution">
    <text evidence="1">The sequence shown here is derived from an EMBL/GenBank/DDBJ whole genome shotgun (WGS) entry which is preliminary data.</text>
</comment>
<sequence>MKPQRDDLYKKLFTIYQKLKKHINASDICMSLENARKAFITALYLIPENDYNHWKIGLVMHNLGQYDLVVIK</sequence>
<dbReference type="OrthoDB" id="10439797at2759"/>
<proteinExistence type="predicted"/>
<keyword evidence="2" id="KW-1185">Reference proteome</keyword>
<keyword evidence="1" id="KW-0328">Glycosyltransferase</keyword>
<dbReference type="EMBL" id="VUJU01007015">
    <property type="protein sequence ID" value="KAF0746952.1"/>
    <property type="molecule type" value="Genomic_DNA"/>
</dbReference>
<dbReference type="GO" id="GO:0016757">
    <property type="term" value="F:glycosyltransferase activity"/>
    <property type="evidence" value="ECO:0007669"/>
    <property type="project" value="UniProtKB-KW"/>
</dbReference>
<evidence type="ECO:0000313" key="1">
    <source>
        <dbReference type="EMBL" id="KAF0746952.1"/>
    </source>
</evidence>
<evidence type="ECO:0000313" key="2">
    <source>
        <dbReference type="Proteomes" id="UP000478052"/>
    </source>
</evidence>
<keyword evidence="1" id="KW-0808">Transferase</keyword>